<dbReference type="STRING" id="1121421.SAMN02745123_00730"/>
<gene>
    <name evidence="1" type="ORF">SAMN02745123_00730</name>
</gene>
<reference evidence="2" key="1">
    <citation type="submission" date="2016-11" db="EMBL/GenBank/DDBJ databases">
        <authorList>
            <person name="Varghese N."/>
            <person name="Submissions S."/>
        </authorList>
    </citation>
    <scope>NUCLEOTIDE SEQUENCE [LARGE SCALE GENOMIC DNA]</scope>
    <source>
        <strain evidence="2">DSM 10349</strain>
    </source>
</reference>
<dbReference type="OrthoDB" id="2087570at2"/>
<evidence type="ECO:0000313" key="1">
    <source>
        <dbReference type="EMBL" id="SHK11867.1"/>
    </source>
</evidence>
<organism evidence="1 2">
    <name type="scientific">Desulforamulus aeronauticus DSM 10349</name>
    <dbReference type="NCBI Taxonomy" id="1121421"/>
    <lineage>
        <taxon>Bacteria</taxon>
        <taxon>Bacillati</taxon>
        <taxon>Bacillota</taxon>
        <taxon>Clostridia</taxon>
        <taxon>Eubacteriales</taxon>
        <taxon>Peptococcaceae</taxon>
        <taxon>Desulforamulus</taxon>
    </lineage>
</organism>
<evidence type="ECO:0000313" key="2">
    <source>
        <dbReference type="Proteomes" id="UP000183997"/>
    </source>
</evidence>
<sequence length="73" mass="8655">MFTYALLNENNICIGYSHLSGEVIDEKMVRMNDFDDELLYRKYVDGRWSDEKYETQSTALNSLRRKVARLISK</sequence>
<proteinExistence type="predicted"/>
<dbReference type="RefSeq" id="WP_072911033.1">
    <property type="nucleotide sequence ID" value="NZ_FRAR01000007.1"/>
</dbReference>
<dbReference type="EMBL" id="FRAR01000007">
    <property type="protein sequence ID" value="SHK11867.1"/>
    <property type="molecule type" value="Genomic_DNA"/>
</dbReference>
<keyword evidence="2" id="KW-1185">Reference proteome</keyword>
<protein>
    <submittedName>
        <fullName evidence="1">Uncharacterized protein</fullName>
    </submittedName>
</protein>
<dbReference type="AlphaFoldDB" id="A0A1M6PVC5"/>
<accession>A0A1M6PVC5</accession>
<dbReference type="Proteomes" id="UP000183997">
    <property type="component" value="Unassembled WGS sequence"/>
</dbReference>
<name>A0A1M6PVC5_9FIRM</name>